<dbReference type="AlphaFoldDB" id="A0A9X0D592"/>
<dbReference type="PROSITE" id="PS00018">
    <property type="entry name" value="EF_HAND_1"/>
    <property type="match status" value="1"/>
</dbReference>
<dbReference type="PROSITE" id="PS50222">
    <property type="entry name" value="EF_HAND_2"/>
    <property type="match status" value="1"/>
</dbReference>
<feature type="domain" description="EF-hand" evidence="5">
    <location>
        <begin position="45"/>
        <end position="80"/>
    </location>
</feature>
<organism evidence="6 7">
    <name type="scientific">Desmophyllum pertusum</name>
    <dbReference type="NCBI Taxonomy" id="174260"/>
    <lineage>
        <taxon>Eukaryota</taxon>
        <taxon>Metazoa</taxon>
        <taxon>Cnidaria</taxon>
        <taxon>Anthozoa</taxon>
        <taxon>Hexacorallia</taxon>
        <taxon>Scleractinia</taxon>
        <taxon>Caryophylliina</taxon>
        <taxon>Caryophylliidae</taxon>
        <taxon>Desmophyllum</taxon>
    </lineage>
</organism>
<evidence type="ECO:0000313" key="7">
    <source>
        <dbReference type="Proteomes" id="UP001163046"/>
    </source>
</evidence>
<dbReference type="EC" id="3.1.3.16" evidence="3"/>
<dbReference type="PRINTS" id="PR00114">
    <property type="entry name" value="STPHPHTASE"/>
</dbReference>
<evidence type="ECO:0000259" key="5">
    <source>
        <dbReference type="PROSITE" id="PS50222"/>
    </source>
</evidence>
<feature type="region of interest" description="Disordered" evidence="4">
    <location>
        <begin position="192"/>
        <end position="219"/>
    </location>
</feature>
<keyword evidence="3" id="KW-0378">Hydrolase</keyword>
<comment type="catalytic activity">
    <reaction evidence="3">
        <text>O-phospho-L-threonyl-[protein] + H2O = L-threonyl-[protein] + phosphate</text>
        <dbReference type="Rhea" id="RHEA:47004"/>
        <dbReference type="Rhea" id="RHEA-COMP:11060"/>
        <dbReference type="Rhea" id="RHEA-COMP:11605"/>
        <dbReference type="ChEBI" id="CHEBI:15377"/>
        <dbReference type="ChEBI" id="CHEBI:30013"/>
        <dbReference type="ChEBI" id="CHEBI:43474"/>
        <dbReference type="ChEBI" id="CHEBI:61977"/>
        <dbReference type="EC" id="3.1.3.16"/>
    </reaction>
</comment>
<gene>
    <name evidence="6" type="ORF">OS493_001199</name>
</gene>
<accession>A0A9X0D592</accession>
<dbReference type="InterPro" id="IPR002048">
    <property type="entry name" value="EF_hand_dom"/>
</dbReference>
<dbReference type="PROSITE" id="PS00125">
    <property type="entry name" value="SER_THR_PHOSPHATASE"/>
    <property type="match status" value="1"/>
</dbReference>
<dbReference type="GO" id="GO:0005737">
    <property type="term" value="C:cytoplasm"/>
    <property type="evidence" value="ECO:0007669"/>
    <property type="project" value="TreeGrafter"/>
</dbReference>
<dbReference type="InterPro" id="IPR018247">
    <property type="entry name" value="EF_Hand_1_Ca_BS"/>
</dbReference>
<sequence length="526" mass="59449">MEKLVESAHFGKLEKEFLKKKFDKCCDGEKVVKFEGFSLLMKELGVTERLKDLFRAFDLNHDNQLTHQEVLFGVAAMDPSTPHGGPSGELRCRYLFRFYSSEQEAFLSFEEFKSMIKDIQQLKGESTKDTDILQEAKNKAKLFGSGHTDKLPLVDFLEAVGNLRFRGTSVLFRLPVSIIKLAQDEMYQSLAGDRRSSITRSKSPVKKRRSNETNDTMDFQGNGFPFEAVTDKYELATHTVKVRRSGMLSDVSVLWDMNNSSMVTGSAQSELVTNKLKIERLPSINCFNKQSDANQMLTALRYFERAIKVTPNNSKSGGPKESFNWGFVEMPSLGNCLVCICRTLLEIIKKEPRLIRVKSPTYIVGDLHGNFRDLVCFEKVLWRMGPVLTPASFMFLGDYVDRGENGVEVVAYLFAQKVLAPSKFFLIRGNHEIRDIQKMFTFHSECIQKFGTDLGEEVWEAVNAIFDVLPLAAIVDNKIFCVHGGIPMPSQGGGLVSSIDSIPSVLFEPEKQSDLAWEIMWGDPLR</sequence>
<evidence type="ECO:0000256" key="2">
    <source>
        <dbReference type="ARBA" id="ARBA00022837"/>
    </source>
</evidence>
<proteinExistence type="inferred from homology"/>
<dbReference type="InterPro" id="IPR011992">
    <property type="entry name" value="EF-hand-dom_pair"/>
</dbReference>
<dbReference type="SMART" id="SM00156">
    <property type="entry name" value="PP2Ac"/>
    <property type="match status" value="1"/>
</dbReference>
<dbReference type="PANTHER" id="PTHR11668">
    <property type="entry name" value="SERINE/THREONINE PROTEIN PHOSPHATASE"/>
    <property type="match status" value="1"/>
</dbReference>
<evidence type="ECO:0000256" key="3">
    <source>
        <dbReference type="RuleBase" id="RU004273"/>
    </source>
</evidence>
<dbReference type="SUPFAM" id="SSF47473">
    <property type="entry name" value="EF-hand"/>
    <property type="match status" value="1"/>
</dbReference>
<dbReference type="GO" id="GO:0005509">
    <property type="term" value="F:calcium ion binding"/>
    <property type="evidence" value="ECO:0007669"/>
    <property type="project" value="InterPro"/>
</dbReference>
<dbReference type="InterPro" id="IPR006186">
    <property type="entry name" value="Ser/Thr-sp_prot-phosphatase"/>
</dbReference>
<keyword evidence="7" id="KW-1185">Reference proteome</keyword>
<dbReference type="Gene3D" id="1.10.238.10">
    <property type="entry name" value="EF-hand"/>
    <property type="match status" value="1"/>
</dbReference>
<dbReference type="Proteomes" id="UP001163046">
    <property type="component" value="Unassembled WGS sequence"/>
</dbReference>
<evidence type="ECO:0000256" key="4">
    <source>
        <dbReference type="SAM" id="MobiDB-lite"/>
    </source>
</evidence>
<dbReference type="InterPro" id="IPR004843">
    <property type="entry name" value="Calcineurin-like_PHP"/>
</dbReference>
<evidence type="ECO:0000313" key="6">
    <source>
        <dbReference type="EMBL" id="KAJ7387852.1"/>
    </source>
</evidence>
<dbReference type="InterPro" id="IPR029052">
    <property type="entry name" value="Metallo-depent_PP-like"/>
</dbReference>
<evidence type="ECO:0000256" key="1">
    <source>
        <dbReference type="ARBA" id="ARBA00008294"/>
    </source>
</evidence>
<dbReference type="Gene3D" id="3.60.21.10">
    <property type="match status" value="1"/>
</dbReference>
<dbReference type="GO" id="GO:0004722">
    <property type="term" value="F:protein serine/threonine phosphatase activity"/>
    <property type="evidence" value="ECO:0007669"/>
    <property type="project" value="UniProtKB-EC"/>
</dbReference>
<dbReference type="SUPFAM" id="SSF56300">
    <property type="entry name" value="Metallo-dependent phosphatases"/>
    <property type="match status" value="1"/>
</dbReference>
<dbReference type="CDD" id="cd00144">
    <property type="entry name" value="MPP_PPP_family"/>
    <property type="match status" value="1"/>
</dbReference>
<keyword evidence="2" id="KW-0106">Calcium</keyword>
<dbReference type="EMBL" id="MU825873">
    <property type="protein sequence ID" value="KAJ7387852.1"/>
    <property type="molecule type" value="Genomic_DNA"/>
</dbReference>
<dbReference type="InterPro" id="IPR050341">
    <property type="entry name" value="PP1_catalytic_subunit"/>
</dbReference>
<dbReference type="PANTHER" id="PTHR11668:SF496">
    <property type="entry name" value="SERINE_THREONINE-PROTEIN PHOSPHATASE"/>
    <property type="match status" value="1"/>
</dbReference>
<name>A0A9X0D592_9CNID</name>
<comment type="caution">
    <text evidence="6">The sequence shown here is derived from an EMBL/GenBank/DDBJ whole genome shotgun (WGS) entry which is preliminary data.</text>
</comment>
<dbReference type="Pfam" id="PF00149">
    <property type="entry name" value="Metallophos"/>
    <property type="match status" value="1"/>
</dbReference>
<protein>
    <recommendedName>
        <fullName evidence="3">Serine/threonine-protein phosphatase</fullName>
        <ecNumber evidence="3">3.1.3.16</ecNumber>
    </recommendedName>
</protein>
<comment type="similarity">
    <text evidence="1 3">Belongs to the PPP phosphatase family.</text>
</comment>
<reference evidence="6" key="1">
    <citation type="submission" date="2023-01" db="EMBL/GenBank/DDBJ databases">
        <title>Genome assembly of the deep-sea coral Lophelia pertusa.</title>
        <authorList>
            <person name="Herrera S."/>
            <person name="Cordes E."/>
        </authorList>
    </citation>
    <scope>NUCLEOTIDE SEQUENCE</scope>
    <source>
        <strain evidence="6">USNM1676648</strain>
        <tissue evidence="6">Polyp</tissue>
    </source>
</reference>
<dbReference type="OrthoDB" id="256429at2759"/>
<dbReference type="GO" id="GO:0005634">
    <property type="term" value="C:nucleus"/>
    <property type="evidence" value="ECO:0007669"/>
    <property type="project" value="TreeGrafter"/>
</dbReference>